<sequence length="62" mass="6982">MSSSWAYGGGYYDRAVKALKKQGHQINLWGLGFLCQEVSSIPHAEHDLILQGIFTEKGFLKR</sequence>
<evidence type="ECO:0008006" key="3">
    <source>
        <dbReference type="Google" id="ProtNLM"/>
    </source>
</evidence>
<dbReference type="Proteomes" id="UP000027143">
    <property type="component" value="Unassembled WGS sequence"/>
</dbReference>
<dbReference type="InterPro" id="IPR002698">
    <property type="entry name" value="FTHF_cligase"/>
</dbReference>
<dbReference type="SUPFAM" id="SSF100950">
    <property type="entry name" value="NagB/RpiA/CoA transferase-like"/>
    <property type="match status" value="1"/>
</dbReference>
<dbReference type="EMBL" id="AHPD01000019">
    <property type="protein sequence ID" value="KEC64798.1"/>
    <property type="molecule type" value="Genomic_DNA"/>
</dbReference>
<proteinExistence type="predicted"/>
<dbReference type="Gene3D" id="3.40.50.10420">
    <property type="entry name" value="NagB/RpiA/CoA transferase-like"/>
    <property type="match status" value="1"/>
</dbReference>
<evidence type="ECO:0000313" key="1">
    <source>
        <dbReference type="EMBL" id="KEC64798.1"/>
    </source>
</evidence>
<name>A0ABR4SN89_BARQI</name>
<keyword evidence="2" id="KW-1185">Reference proteome</keyword>
<organism evidence="1 2">
    <name type="scientific">Bartonella quintana JK 68</name>
    <dbReference type="NCBI Taxonomy" id="1134503"/>
    <lineage>
        <taxon>Bacteria</taxon>
        <taxon>Pseudomonadati</taxon>
        <taxon>Pseudomonadota</taxon>
        <taxon>Alphaproteobacteria</taxon>
        <taxon>Hyphomicrobiales</taxon>
        <taxon>Bartonellaceae</taxon>
        <taxon>Bartonella</taxon>
    </lineage>
</organism>
<dbReference type="Pfam" id="PF01812">
    <property type="entry name" value="5-FTHF_cyc-lig"/>
    <property type="match status" value="1"/>
</dbReference>
<comment type="caution">
    <text evidence="1">The sequence shown here is derived from an EMBL/GenBank/DDBJ whole genome shotgun (WGS) entry which is preliminary data.</text>
</comment>
<gene>
    <name evidence="1" type="ORF">O7U_01190</name>
</gene>
<reference evidence="1 2" key="1">
    <citation type="submission" date="2012-04" db="EMBL/GenBank/DDBJ databases">
        <title>The Genome Sequence of Bartonella quintana JK 68.</title>
        <authorList>
            <consortium name="The Broad Institute Genome Sequencing Platform"/>
            <consortium name="The Broad Institute Genome Sequencing Center for Infectious Disease"/>
            <person name="Feldgarden M."/>
            <person name="Kirby J."/>
            <person name="Kosoy M."/>
            <person name="Birtles R."/>
            <person name="Probert W.S."/>
            <person name="Chiaraviglio L."/>
            <person name="Walker B."/>
            <person name="Young S.K."/>
            <person name="Zeng Q."/>
            <person name="Gargeya S."/>
            <person name="Fitzgerald M."/>
            <person name="Haas B."/>
            <person name="Abouelleil A."/>
            <person name="Alvarado L."/>
            <person name="Arachchi H.M."/>
            <person name="Berlin A.M."/>
            <person name="Chapman S.B."/>
            <person name="Goldberg J."/>
            <person name="Griggs A."/>
            <person name="Gujja S."/>
            <person name="Hansen M."/>
            <person name="Howarth C."/>
            <person name="Imamovic A."/>
            <person name="Larimer J."/>
            <person name="McCowen C."/>
            <person name="Montmayeur A."/>
            <person name="Murphy C."/>
            <person name="Neiman D."/>
            <person name="Pearson M."/>
            <person name="Priest M."/>
            <person name="Roberts A."/>
            <person name="Saif S."/>
            <person name="Shea T."/>
            <person name="Sisk P."/>
            <person name="Sykes S."/>
            <person name="Wortman J."/>
            <person name="Nusbaum C."/>
            <person name="Birren B."/>
        </authorList>
    </citation>
    <scope>NUCLEOTIDE SEQUENCE [LARGE SCALE GENOMIC DNA]</scope>
    <source>
        <strain evidence="1 2">JK 68</strain>
    </source>
</reference>
<protein>
    <recommendedName>
        <fullName evidence="3">5-formyltetrahydrofolate cyclo-ligase</fullName>
    </recommendedName>
</protein>
<dbReference type="InterPro" id="IPR037171">
    <property type="entry name" value="NagB/RpiA_transferase-like"/>
</dbReference>
<accession>A0ABR4SN89</accession>
<dbReference type="InterPro" id="IPR024185">
    <property type="entry name" value="FTHF_cligase-like_sf"/>
</dbReference>
<evidence type="ECO:0000313" key="2">
    <source>
        <dbReference type="Proteomes" id="UP000027143"/>
    </source>
</evidence>